<dbReference type="GO" id="GO:0034599">
    <property type="term" value="P:cellular response to oxidative stress"/>
    <property type="evidence" value="ECO:0007669"/>
    <property type="project" value="TreeGrafter"/>
</dbReference>
<dbReference type="SMART" id="SM00066">
    <property type="entry name" value="GAL4"/>
    <property type="match status" value="1"/>
</dbReference>
<feature type="domain" description="Zn(2)-C6 fungal-type" evidence="11">
    <location>
        <begin position="5"/>
        <end position="36"/>
    </location>
</feature>
<protein>
    <recommendedName>
        <fullName evidence="2">carbonic anhydrase</fullName>
        <ecNumber evidence="2">4.2.1.1</ecNumber>
    </recommendedName>
</protein>
<dbReference type="Pfam" id="PF00484">
    <property type="entry name" value="Pro_CA"/>
    <property type="match status" value="2"/>
</dbReference>
<dbReference type="SUPFAM" id="SSF57701">
    <property type="entry name" value="Zn2/Cys6 DNA-binding domain"/>
    <property type="match status" value="1"/>
</dbReference>
<evidence type="ECO:0000256" key="5">
    <source>
        <dbReference type="ARBA" id="ARBA00023239"/>
    </source>
</evidence>
<dbReference type="SMART" id="SM00947">
    <property type="entry name" value="Pro_CA"/>
    <property type="match status" value="2"/>
</dbReference>
<evidence type="ECO:0000256" key="8">
    <source>
        <dbReference type="PIRSR" id="PIRSR601765-1"/>
    </source>
</evidence>
<comment type="catalytic activity">
    <reaction evidence="7">
        <text>hydrogencarbonate + H(+) = CO2 + H2O</text>
        <dbReference type="Rhea" id="RHEA:10748"/>
        <dbReference type="ChEBI" id="CHEBI:15377"/>
        <dbReference type="ChEBI" id="CHEBI:15378"/>
        <dbReference type="ChEBI" id="CHEBI:16526"/>
        <dbReference type="ChEBI" id="CHEBI:17544"/>
        <dbReference type="EC" id="4.2.1.1"/>
    </reaction>
</comment>
<dbReference type="CDD" id="cd00067">
    <property type="entry name" value="GAL4"/>
    <property type="match status" value="1"/>
</dbReference>
<keyword evidence="9" id="KW-0175">Coiled coil</keyword>
<dbReference type="CDD" id="cd00883">
    <property type="entry name" value="beta_CA_cladeA"/>
    <property type="match status" value="2"/>
</dbReference>
<comment type="caution">
    <text evidence="12">The sequence shown here is derived from an EMBL/GenBank/DDBJ whole genome shotgun (WGS) entry which is preliminary data.</text>
</comment>
<feature type="compositionally biased region" description="Acidic residues" evidence="10">
    <location>
        <begin position="109"/>
        <end position="133"/>
    </location>
</feature>
<dbReference type="GO" id="GO:0015976">
    <property type="term" value="P:carbon utilization"/>
    <property type="evidence" value="ECO:0007669"/>
    <property type="project" value="InterPro"/>
</dbReference>
<dbReference type="GO" id="GO:0006351">
    <property type="term" value="P:DNA-templated transcription"/>
    <property type="evidence" value="ECO:0007669"/>
    <property type="project" value="InterPro"/>
</dbReference>
<comment type="cofactor">
    <cofactor evidence="8">
        <name>Zn(2+)</name>
        <dbReference type="ChEBI" id="CHEBI:29105"/>
    </cofactor>
    <text evidence="8">Binds 1 zinc ion per subunit.</text>
</comment>
<dbReference type="InterPro" id="IPR001138">
    <property type="entry name" value="Zn2Cys6_DnaBD"/>
</dbReference>
<evidence type="ECO:0000256" key="6">
    <source>
        <dbReference type="ARBA" id="ARBA00023242"/>
    </source>
</evidence>
<dbReference type="PROSITE" id="PS00705">
    <property type="entry name" value="PROK_CO2_ANHYDRASE_2"/>
    <property type="match status" value="2"/>
</dbReference>
<proteinExistence type="inferred from homology"/>
<reference evidence="13" key="1">
    <citation type="journal article" date="2014" name="Microb. Cell Fact.">
        <title>Exploiting Issatchenkia orientalis SD108 for succinic acid production.</title>
        <authorList>
            <person name="Xiao H."/>
            <person name="Shao Z."/>
            <person name="Jiang Y."/>
            <person name="Dole S."/>
            <person name="Zhao H."/>
        </authorList>
    </citation>
    <scope>NUCLEOTIDE SEQUENCE [LARGE SCALE GENOMIC DNA]</scope>
    <source>
        <strain evidence="13">SD108</strain>
    </source>
</reference>
<dbReference type="GO" id="GO:0005737">
    <property type="term" value="C:cytoplasm"/>
    <property type="evidence" value="ECO:0007669"/>
    <property type="project" value="TreeGrafter"/>
</dbReference>
<keyword evidence="5" id="KW-0456">Lyase</keyword>
<dbReference type="PROSITE" id="PS00463">
    <property type="entry name" value="ZN2_CY6_FUNGAL_1"/>
    <property type="match status" value="1"/>
</dbReference>
<evidence type="ECO:0000256" key="1">
    <source>
        <dbReference type="ARBA" id="ARBA00006217"/>
    </source>
</evidence>
<dbReference type="InterPro" id="IPR036874">
    <property type="entry name" value="Carbonic_anhydrase_sf"/>
</dbReference>
<feature type="binding site" evidence="8">
    <location>
        <position position="1029"/>
    </location>
    <ligand>
        <name>Zn(2+)</name>
        <dbReference type="ChEBI" id="CHEBI:29105"/>
    </ligand>
</feature>
<feature type="binding site" evidence="8">
    <location>
        <position position="1083"/>
    </location>
    <ligand>
        <name>Zn(2+)</name>
        <dbReference type="ChEBI" id="CHEBI:29105"/>
    </ligand>
</feature>
<evidence type="ECO:0000259" key="11">
    <source>
        <dbReference type="PROSITE" id="PS50048"/>
    </source>
</evidence>
<dbReference type="InterPro" id="IPR001765">
    <property type="entry name" value="Carbonic_anhydrase"/>
</dbReference>
<accession>A0A099P142</accession>
<dbReference type="SUPFAM" id="SSF53056">
    <property type="entry name" value="beta-carbonic anhydrase, cab"/>
    <property type="match status" value="2"/>
</dbReference>
<dbReference type="Proteomes" id="UP000029867">
    <property type="component" value="Unassembled WGS sequence"/>
</dbReference>
<dbReference type="eggNOG" id="KOG1578">
    <property type="taxonomic scope" value="Eukaryota"/>
</dbReference>
<evidence type="ECO:0000256" key="7">
    <source>
        <dbReference type="ARBA" id="ARBA00048348"/>
    </source>
</evidence>
<gene>
    <name evidence="12" type="ORF">JL09_g2086</name>
</gene>
<keyword evidence="3 8" id="KW-0479">Metal-binding</keyword>
<dbReference type="InterPro" id="IPR015892">
    <property type="entry name" value="Carbonic_anhydrase_CS"/>
</dbReference>
<dbReference type="PANTHER" id="PTHR11002:SF76">
    <property type="entry name" value="CARBONIC ANHYDRASE"/>
    <property type="match status" value="1"/>
</dbReference>
<evidence type="ECO:0000256" key="10">
    <source>
        <dbReference type="SAM" id="MobiDB-lite"/>
    </source>
</evidence>
<dbReference type="InterPro" id="IPR036864">
    <property type="entry name" value="Zn2-C6_fun-type_DNA-bd_sf"/>
</dbReference>
<dbReference type="AlphaFoldDB" id="A0A099P142"/>
<organism evidence="12 13">
    <name type="scientific">Pichia kudriavzevii</name>
    <name type="common">Yeast</name>
    <name type="synonym">Issatchenkia orientalis</name>
    <dbReference type="NCBI Taxonomy" id="4909"/>
    <lineage>
        <taxon>Eukaryota</taxon>
        <taxon>Fungi</taxon>
        <taxon>Dikarya</taxon>
        <taxon>Ascomycota</taxon>
        <taxon>Saccharomycotina</taxon>
        <taxon>Pichiomycetes</taxon>
        <taxon>Pichiales</taxon>
        <taxon>Pichiaceae</taxon>
        <taxon>Pichia</taxon>
    </lineage>
</organism>
<dbReference type="GO" id="GO:0071244">
    <property type="term" value="P:cellular response to carbon dioxide"/>
    <property type="evidence" value="ECO:0007669"/>
    <property type="project" value="TreeGrafter"/>
</dbReference>
<feature type="binding site" evidence="8">
    <location>
        <position position="1086"/>
    </location>
    <ligand>
        <name>Zn(2+)</name>
        <dbReference type="ChEBI" id="CHEBI:29105"/>
    </ligand>
</feature>
<comment type="similarity">
    <text evidence="1">Belongs to the beta-class carbonic anhydrase family.</text>
</comment>
<dbReference type="Pfam" id="PF00172">
    <property type="entry name" value="Zn_clus"/>
    <property type="match status" value="1"/>
</dbReference>
<dbReference type="GO" id="GO:0000981">
    <property type="term" value="F:DNA-binding transcription factor activity, RNA polymerase II-specific"/>
    <property type="evidence" value="ECO:0007669"/>
    <property type="project" value="InterPro"/>
</dbReference>
<dbReference type="GO" id="GO:0004089">
    <property type="term" value="F:carbonate dehydratase activity"/>
    <property type="evidence" value="ECO:0007669"/>
    <property type="project" value="UniProtKB-EC"/>
</dbReference>
<keyword evidence="6" id="KW-0539">Nucleus</keyword>
<dbReference type="VEuPathDB" id="FungiDB:C5L36_0A04930"/>
<evidence type="ECO:0000256" key="3">
    <source>
        <dbReference type="ARBA" id="ARBA00022723"/>
    </source>
</evidence>
<evidence type="ECO:0000313" key="13">
    <source>
        <dbReference type="Proteomes" id="UP000029867"/>
    </source>
</evidence>
<dbReference type="InterPro" id="IPR007219">
    <property type="entry name" value="XnlR_reg_dom"/>
</dbReference>
<evidence type="ECO:0000313" key="12">
    <source>
        <dbReference type="EMBL" id="KGK38773.1"/>
    </source>
</evidence>
<evidence type="ECO:0000256" key="4">
    <source>
        <dbReference type="ARBA" id="ARBA00022833"/>
    </source>
</evidence>
<dbReference type="PANTHER" id="PTHR11002">
    <property type="entry name" value="CARBONIC ANHYDRASE"/>
    <property type="match status" value="1"/>
</dbReference>
<sequence length="1199" mass="133784">MKTIACVACKRRKVRCDSSKQVPCSNCVRYGKHCIASDDRRSLRPTYQELETLRERVKQLERHVQELNSDVLIQREEVMQEASPVYPKPRSFQSLYRHKVNIYGPPSIFDEDGEDGEREGENLDDEEGGDGENVDTISDCSSERSISKRNNLSKIVLVSPVNKLNKDPKVIQFVKTFFQWFYPDLHMFIPRETFLVEFYHPRREQVYCNIALVYAICAIAGGGDGYYEVARKQMEKPSSAVIGIQGNILLGLYELRKGDRRKAWLSVGLGLRIGLESGFHLKLERANKLMVLFRSRIYWGCFIIDHLMSFLLGRPPMLRIEESSIEESEKVPDLEWIKEFNFAGKGILDVSATLRAIVSLIIIVDEWILGRCEDVELINGHLQRWRNELSEEMQWDEGKLKSKAYHPPDVVHIMYYYMVFIGINRLYGEGEFLDNAINEGVLVIQTHIEAHGIMRCTLLMHCLARTILKVRPGHSLCVGILEERVPNTGADHDAGVNALSSIGVGRGGGGDGGGGDDDAQNAVYNVTQNGNYNMQTGDTHTNHFLDMELDLSDTADSDMNMILDIERSNSNLTIKIPFKRFATELIPRAMSAPSTATQNLKNLKAAAPQSVVGADHAPHVNPNYPFTLSKNSSLGDYLQANRLNTEKLNKSHPEILPLSGQGQQPHTLWIGCSDSRINECQALGCLPGEIFTLRNIANVISSTDISSMSALQFAIEVLKVKKIIVCGHTDCGGVWASLSNKKAGGVLDTWLSAVRHVRAQHLDELREIEDINDKCRRLVELNILNSINTIKKNPSFVEYHARGDVELYALIYDVKTGYLSEIPLEDDTYAEVFHLHDNDGEPGRVPNTGADHDAGVNALSSIGVGRGGGGDDDAQNAVYNVTQNGNYNMQTGDTHTNHFLDMELDLSDTADSDMNMILDIERSNSNLTIKIPFKRFATELIPRAMSAPSTATQNLKNLKAAAPQSVVGADHAPHVNPNYPFTLSKNSSLGDYLQANRLNTEKLNKSHPEILPLSGQGQQPHTLWIGCSDSRINECQALGCLPGEIFTLRNIANVISSTDISSMSALQFAIEVLKVKKIIVCGHTDCGGVWASLSNKKAGGVLDTWLSAVRHVRAQHLDELREIEDINDKCRRLVELNILNSINTIKKNPSFVEYHARGDIELYALIYDVKTGYLNEIPLEDDTYAEVFHLHDNDGEPVH</sequence>
<feature type="coiled-coil region" evidence="9">
    <location>
        <begin position="50"/>
        <end position="77"/>
    </location>
</feature>
<dbReference type="EC" id="4.2.1.1" evidence="2"/>
<evidence type="ECO:0000256" key="9">
    <source>
        <dbReference type="SAM" id="Coils"/>
    </source>
</evidence>
<dbReference type="SMART" id="SM00906">
    <property type="entry name" value="Fungal_trans"/>
    <property type="match status" value="1"/>
</dbReference>
<keyword evidence="4 8" id="KW-0862">Zinc</keyword>
<dbReference type="GO" id="GO:0003677">
    <property type="term" value="F:DNA binding"/>
    <property type="evidence" value="ECO:0007669"/>
    <property type="project" value="InterPro"/>
</dbReference>
<dbReference type="Gene3D" id="4.10.240.10">
    <property type="entry name" value="Zn(2)-C6 fungal-type DNA-binding domain"/>
    <property type="match status" value="1"/>
</dbReference>
<dbReference type="PROSITE" id="PS50048">
    <property type="entry name" value="ZN2_CY6_FUNGAL_2"/>
    <property type="match status" value="1"/>
</dbReference>
<evidence type="ECO:0000256" key="2">
    <source>
        <dbReference type="ARBA" id="ARBA00012925"/>
    </source>
</evidence>
<dbReference type="Pfam" id="PF04082">
    <property type="entry name" value="Fungal_trans"/>
    <property type="match status" value="1"/>
</dbReference>
<feature type="region of interest" description="Disordered" evidence="10">
    <location>
        <begin position="106"/>
        <end position="140"/>
    </location>
</feature>
<dbReference type="Gene3D" id="3.40.1050.10">
    <property type="entry name" value="Carbonic anhydrase"/>
    <property type="match status" value="2"/>
</dbReference>
<dbReference type="GO" id="GO:0008270">
    <property type="term" value="F:zinc ion binding"/>
    <property type="evidence" value="ECO:0007669"/>
    <property type="project" value="InterPro"/>
</dbReference>
<dbReference type="HOGENOM" id="CLU_270953_0_0_1"/>
<dbReference type="EMBL" id="JQFK01000016">
    <property type="protein sequence ID" value="KGK38773.1"/>
    <property type="molecule type" value="Genomic_DNA"/>
</dbReference>
<name>A0A099P142_PICKU</name>
<dbReference type="VEuPathDB" id="FungiDB:C5L36_0A04920"/>
<feature type="binding site" evidence="8">
    <location>
        <position position="1027"/>
    </location>
    <ligand>
        <name>Zn(2+)</name>
        <dbReference type="ChEBI" id="CHEBI:29105"/>
    </ligand>
</feature>
<dbReference type="CDD" id="cd12148">
    <property type="entry name" value="fungal_TF_MHR"/>
    <property type="match status" value="1"/>
</dbReference>